<evidence type="ECO:0000313" key="2">
    <source>
        <dbReference type="EMBL" id="OGM59508.1"/>
    </source>
</evidence>
<feature type="domain" description="Peptidase C39-like" evidence="1">
    <location>
        <begin position="12"/>
        <end position="123"/>
    </location>
</feature>
<evidence type="ECO:0000313" key="3">
    <source>
        <dbReference type="Proteomes" id="UP000176404"/>
    </source>
</evidence>
<reference evidence="2 3" key="1">
    <citation type="journal article" date="2016" name="Nat. Commun.">
        <title>Thousands of microbial genomes shed light on interconnected biogeochemical processes in an aquifer system.</title>
        <authorList>
            <person name="Anantharaman K."/>
            <person name="Brown C.T."/>
            <person name="Hug L.A."/>
            <person name="Sharon I."/>
            <person name="Castelle C.J."/>
            <person name="Probst A.J."/>
            <person name="Thomas B.C."/>
            <person name="Singh A."/>
            <person name="Wilkins M.J."/>
            <person name="Karaoz U."/>
            <person name="Brodie E.L."/>
            <person name="Williams K.H."/>
            <person name="Hubbard S.S."/>
            <person name="Banfield J.F."/>
        </authorList>
    </citation>
    <scope>NUCLEOTIDE SEQUENCE [LARGE SCALE GENOMIC DNA]</scope>
</reference>
<accession>A0A1F8B831</accession>
<sequence length="167" mass="19771">MSKNFWKKILKYQEKPGWCGPAIAEMILKSAGIKKTQSEIAKDIYKPWWGTNQQILFAYLSKFFKQVNFRHNSNISHIKYHLKKGHIVVVNWWDDLEEDDADGHYCIVADYNKNSKKLTLIDPSTSRKGVWNISLKKFNSRWYDYLDIHGSTWVDGWMLWLNPNSKL</sequence>
<comment type="caution">
    <text evidence="2">The sequence shown here is derived from an EMBL/GenBank/DDBJ whole genome shotgun (WGS) entry which is preliminary data.</text>
</comment>
<dbReference type="EMBL" id="MGHD01000019">
    <property type="protein sequence ID" value="OGM59508.1"/>
    <property type="molecule type" value="Genomic_DNA"/>
</dbReference>
<dbReference type="Pfam" id="PF13529">
    <property type="entry name" value="Peptidase_C39_2"/>
    <property type="match status" value="1"/>
</dbReference>
<dbReference type="Proteomes" id="UP000176404">
    <property type="component" value="Unassembled WGS sequence"/>
</dbReference>
<evidence type="ECO:0000259" key="1">
    <source>
        <dbReference type="Pfam" id="PF13529"/>
    </source>
</evidence>
<dbReference type="Gene3D" id="3.90.70.10">
    <property type="entry name" value="Cysteine proteinases"/>
    <property type="match status" value="1"/>
</dbReference>
<proteinExistence type="predicted"/>
<dbReference type="InterPro" id="IPR038765">
    <property type="entry name" value="Papain-like_cys_pep_sf"/>
</dbReference>
<organism evidence="2 3">
    <name type="scientific">Candidatus Woesebacteria bacterium RIFCSPLOWO2_01_FULL_39_10b</name>
    <dbReference type="NCBI Taxonomy" id="1802517"/>
    <lineage>
        <taxon>Bacteria</taxon>
        <taxon>Candidatus Woeseibacteriota</taxon>
    </lineage>
</organism>
<dbReference type="InterPro" id="IPR039564">
    <property type="entry name" value="Peptidase_C39-like"/>
</dbReference>
<dbReference type="SUPFAM" id="SSF54001">
    <property type="entry name" value="Cysteine proteinases"/>
    <property type="match status" value="1"/>
</dbReference>
<name>A0A1F8B831_9BACT</name>
<protein>
    <recommendedName>
        <fullName evidence="1">Peptidase C39-like domain-containing protein</fullName>
    </recommendedName>
</protein>
<gene>
    <name evidence="2" type="ORF">A2892_02600</name>
</gene>
<dbReference type="AlphaFoldDB" id="A0A1F8B831"/>